<proteinExistence type="inferred from homology"/>
<keyword evidence="2" id="KW-0560">Oxidoreductase</keyword>
<dbReference type="SUPFAM" id="SSF51735">
    <property type="entry name" value="NAD(P)-binding Rossmann-fold domains"/>
    <property type="match status" value="1"/>
</dbReference>
<dbReference type="PANTHER" id="PTHR22604:SF105">
    <property type="entry name" value="TRANS-1,2-DIHYDROBENZENE-1,2-DIOL DEHYDROGENASE"/>
    <property type="match status" value="1"/>
</dbReference>
<feature type="domain" description="Gfo/Idh/MocA-like oxidoreductase N-terminal" evidence="3">
    <location>
        <begin position="5"/>
        <end position="121"/>
    </location>
</feature>
<dbReference type="InterPro" id="IPR036291">
    <property type="entry name" value="NAD(P)-bd_dom_sf"/>
</dbReference>
<gene>
    <name evidence="5" type="ORF">GM661_12370</name>
</gene>
<dbReference type="GO" id="GO:0016491">
    <property type="term" value="F:oxidoreductase activity"/>
    <property type="evidence" value="ECO:0007669"/>
    <property type="project" value="UniProtKB-KW"/>
</dbReference>
<dbReference type="InterPro" id="IPR000683">
    <property type="entry name" value="Gfo/Idh/MocA-like_OxRdtase_N"/>
</dbReference>
<dbReference type="PANTHER" id="PTHR22604">
    <property type="entry name" value="OXIDOREDUCTASES"/>
    <property type="match status" value="1"/>
</dbReference>
<dbReference type="GO" id="GO:0000166">
    <property type="term" value="F:nucleotide binding"/>
    <property type="evidence" value="ECO:0007669"/>
    <property type="project" value="InterPro"/>
</dbReference>
<comment type="similarity">
    <text evidence="1">Belongs to the Gfo/Idh/MocA family.</text>
</comment>
<dbReference type="SUPFAM" id="SSF55347">
    <property type="entry name" value="Glyceraldehyde-3-phosphate dehydrogenase-like, C-terminal domain"/>
    <property type="match status" value="1"/>
</dbReference>
<feature type="domain" description="GFO/IDH/MocA-like oxidoreductase" evidence="4">
    <location>
        <begin position="133"/>
        <end position="248"/>
    </location>
</feature>
<protein>
    <submittedName>
        <fullName evidence="5">Gfo/Idh/MocA family oxidoreductase</fullName>
    </submittedName>
</protein>
<evidence type="ECO:0000256" key="1">
    <source>
        <dbReference type="ARBA" id="ARBA00010928"/>
    </source>
</evidence>
<keyword evidence="6" id="KW-1185">Reference proteome</keyword>
<organism evidence="5 6">
    <name type="scientific">Iocasia fonsfrigidae</name>
    <dbReference type="NCBI Taxonomy" id="2682810"/>
    <lineage>
        <taxon>Bacteria</taxon>
        <taxon>Bacillati</taxon>
        <taxon>Bacillota</taxon>
        <taxon>Clostridia</taxon>
        <taxon>Halanaerobiales</taxon>
        <taxon>Halanaerobiaceae</taxon>
        <taxon>Iocasia</taxon>
    </lineage>
</organism>
<dbReference type="Gene3D" id="3.40.50.720">
    <property type="entry name" value="NAD(P)-binding Rossmann-like Domain"/>
    <property type="match status" value="1"/>
</dbReference>
<evidence type="ECO:0000313" key="6">
    <source>
        <dbReference type="Proteomes" id="UP000665020"/>
    </source>
</evidence>
<dbReference type="Proteomes" id="UP000665020">
    <property type="component" value="Chromosome"/>
</dbReference>
<dbReference type="RefSeq" id="WP_230867105.1">
    <property type="nucleotide sequence ID" value="NZ_CP046640.1"/>
</dbReference>
<evidence type="ECO:0000259" key="3">
    <source>
        <dbReference type="Pfam" id="PF01408"/>
    </source>
</evidence>
<accession>A0A8A7KA77</accession>
<dbReference type="Pfam" id="PF22725">
    <property type="entry name" value="GFO_IDH_MocA_C3"/>
    <property type="match status" value="1"/>
</dbReference>
<dbReference type="AlphaFoldDB" id="A0A8A7KA77"/>
<dbReference type="Pfam" id="PF01408">
    <property type="entry name" value="GFO_IDH_MocA"/>
    <property type="match status" value="1"/>
</dbReference>
<sequence length="328" mass="36652">MNKKINWGIIGTGNIAHQFAEGLSILPDVNIAGVASRSEERAKEFADCFNIQHSYSSYQELVLAQEIDVIYIATPHTYHKDNTIMCLKAGKPVLCEKPFAVNLAEAEEMVSLARSKNIFLMEAMWTRYFLVMEKVREWLAEGLIGEVKWLEADFGINKPVKPSGRLYNLELGGGALLDVGIYPVSLASMVFGRQPSSIKAAAEIGETGVDEQTAVIFKYKQGKMAQLSCAIRTKTREEACITGTRGYIVIPEFHSPSSARVYREGKVIKEFEQPLEGNGLNYEAVEVNKYLRSGKKESAVMPLKESLDVMETLDKIRDKINLRYPADK</sequence>
<dbReference type="Gene3D" id="3.30.360.10">
    <property type="entry name" value="Dihydrodipicolinate Reductase, domain 2"/>
    <property type="match status" value="1"/>
</dbReference>
<dbReference type="KEGG" id="ifn:GM661_12370"/>
<name>A0A8A7KA77_9FIRM</name>
<evidence type="ECO:0000259" key="4">
    <source>
        <dbReference type="Pfam" id="PF22725"/>
    </source>
</evidence>
<dbReference type="EMBL" id="CP046640">
    <property type="protein sequence ID" value="QTL98703.1"/>
    <property type="molecule type" value="Genomic_DNA"/>
</dbReference>
<reference evidence="5" key="1">
    <citation type="submission" date="2019-12" db="EMBL/GenBank/DDBJ databases">
        <authorList>
            <person name="zhang j."/>
            <person name="sun C.M."/>
        </authorList>
    </citation>
    <scope>NUCLEOTIDE SEQUENCE</scope>
    <source>
        <strain evidence="5">NS-1</strain>
    </source>
</reference>
<evidence type="ECO:0000256" key="2">
    <source>
        <dbReference type="ARBA" id="ARBA00023002"/>
    </source>
</evidence>
<evidence type="ECO:0000313" key="5">
    <source>
        <dbReference type="EMBL" id="QTL98703.1"/>
    </source>
</evidence>
<dbReference type="InterPro" id="IPR050984">
    <property type="entry name" value="Gfo/Idh/MocA_domain"/>
</dbReference>
<dbReference type="InterPro" id="IPR055170">
    <property type="entry name" value="GFO_IDH_MocA-like_dom"/>
</dbReference>